<dbReference type="AlphaFoldDB" id="A0A9D1F897"/>
<protein>
    <submittedName>
        <fullName evidence="1">Uncharacterized protein</fullName>
    </submittedName>
</protein>
<reference evidence="1" key="1">
    <citation type="submission" date="2020-10" db="EMBL/GenBank/DDBJ databases">
        <authorList>
            <person name="Gilroy R."/>
        </authorList>
    </citation>
    <scope>NUCLEOTIDE SEQUENCE</scope>
    <source>
        <strain evidence="1">CHK178-757</strain>
    </source>
</reference>
<dbReference type="Proteomes" id="UP000823927">
    <property type="component" value="Unassembled WGS sequence"/>
</dbReference>
<reference evidence="1" key="2">
    <citation type="journal article" date="2021" name="PeerJ">
        <title>Extensive microbial diversity within the chicken gut microbiome revealed by metagenomics and culture.</title>
        <authorList>
            <person name="Gilroy R."/>
            <person name="Ravi A."/>
            <person name="Getino M."/>
            <person name="Pursley I."/>
            <person name="Horton D.L."/>
            <person name="Alikhan N.F."/>
            <person name="Baker D."/>
            <person name="Gharbi K."/>
            <person name="Hall N."/>
            <person name="Watson M."/>
            <person name="Adriaenssens E.M."/>
            <person name="Foster-Nyarko E."/>
            <person name="Jarju S."/>
            <person name="Secka A."/>
            <person name="Antonio M."/>
            <person name="Oren A."/>
            <person name="Chaudhuri R.R."/>
            <person name="La Ragione R."/>
            <person name="Hildebrand F."/>
            <person name="Pallen M.J."/>
        </authorList>
    </citation>
    <scope>NUCLEOTIDE SEQUENCE</scope>
    <source>
        <strain evidence="1">CHK178-757</strain>
    </source>
</reference>
<sequence>MNNKKYTGGKTSAKKISGIRKSPKKIVEFYYMIPEEIGVKALSQQITVVDEEKIEIWKELNLMEVVMDHDSLIFQDAWDCFVDPLDQEYIQSHGIRTIYQISYDVEDIACVRQVMKDLLGAVGGRICSDTDDFEPAYTLENVDTL</sequence>
<evidence type="ECO:0000313" key="1">
    <source>
        <dbReference type="EMBL" id="HIS48727.1"/>
    </source>
</evidence>
<organism evidence="1 2">
    <name type="scientific">Candidatus Scybalocola faecigallinarum</name>
    <dbReference type="NCBI Taxonomy" id="2840941"/>
    <lineage>
        <taxon>Bacteria</taxon>
        <taxon>Bacillati</taxon>
        <taxon>Bacillota</taxon>
        <taxon>Clostridia</taxon>
        <taxon>Lachnospirales</taxon>
        <taxon>Lachnospiraceae</taxon>
        <taxon>Lachnospiraceae incertae sedis</taxon>
        <taxon>Candidatus Scybalocola (ex Gilroy et al. 2021)</taxon>
    </lineage>
</organism>
<evidence type="ECO:0000313" key="2">
    <source>
        <dbReference type="Proteomes" id="UP000823927"/>
    </source>
</evidence>
<accession>A0A9D1F897</accession>
<dbReference type="EMBL" id="DVIT01000062">
    <property type="protein sequence ID" value="HIS48727.1"/>
    <property type="molecule type" value="Genomic_DNA"/>
</dbReference>
<comment type="caution">
    <text evidence="1">The sequence shown here is derived from an EMBL/GenBank/DDBJ whole genome shotgun (WGS) entry which is preliminary data.</text>
</comment>
<name>A0A9D1F897_9FIRM</name>
<proteinExistence type="predicted"/>
<gene>
    <name evidence="1" type="ORF">IAB46_14490</name>
</gene>